<dbReference type="Proteomes" id="UP000054498">
    <property type="component" value="Unassembled WGS sequence"/>
</dbReference>
<dbReference type="EMBL" id="KK101086">
    <property type="protein sequence ID" value="KIZ02263.1"/>
    <property type="molecule type" value="Genomic_DNA"/>
</dbReference>
<sequence length="118" mass="13988">MVSDPDVVRTVLTLFWLLAEPVPWVVVFLALTLAPQTAVSYYMMLAQWYLTPFDQALQVVTALLLHSELLVALYAMARMLRMQRQQYYLFEAALQQQQQQLQQQQQHQSMYRQWHGRE</sequence>
<dbReference type="OrthoDB" id="311720at2759"/>
<reference evidence="2 3" key="1">
    <citation type="journal article" date="2013" name="BMC Genomics">
        <title>Reconstruction of the lipid metabolism for the microalga Monoraphidium neglectum from its genome sequence reveals characteristics suitable for biofuel production.</title>
        <authorList>
            <person name="Bogen C."/>
            <person name="Al-Dilaimi A."/>
            <person name="Albersmeier A."/>
            <person name="Wichmann J."/>
            <person name="Grundmann M."/>
            <person name="Rupp O."/>
            <person name="Lauersen K.J."/>
            <person name="Blifernez-Klassen O."/>
            <person name="Kalinowski J."/>
            <person name="Goesmann A."/>
            <person name="Mussgnug J.H."/>
            <person name="Kruse O."/>
        </authorList>
    </citation>
    <scope>NUCLEOTIDE SEQUENCE [LARGE SCALE GENOMIC DNA]</scope>
    <source>
        <strain evidence="2 3">SAG 48.87</strain>
    </source>
</reference>
<evidence type="ECO:0000313" key="2">
    <source>
        <dbReference type="EMBL" id="KIZ02263.1"/>
    </source>
</evidence>
<protein>
    <submittedName>
        <fullName evidence="2">Uncharacterized protein</fullName>
    </submittedName>
</protein>
<dbReference type="KEGG" id="mng:MNEG_5691"/>
<evidence type="ECO:0000313" key="3">
    <source>
        <dbReference type="Proteomes" id="UP000054498"/>
    </source>
</evidence>
<name>A0A0D2JTM9_9CHLO</name>
<dbReference type="AlphaFoldDB" id="A0A0D2JTM9"/>
<organism evidence="2 3">
    <name type="scientific">Monoraphidium neglectum</name>
    <dbReference type="NCBI Taxonomy" id="145388"/>
    <lineage>
        <taxon>Eukaryota</taxon>
        <taxon>Viridiplantae</taxon>
        <taxon>Chlorophyta</taxon>
        <taxon>core chlorophytes</taxon>
        <taxon>Chlorophyceae</taxon>
        <taxon>CS clade</taxon>
        <taxon>Sphaeropleales</taxon>
        <taxon>Selenastraceae</taxon>
        <taxon>Monoraphidium</taxon>
    </lineage>
</organism>
<gene>
    <name evidence="2" type="ORF">MNEG_5691</name>
</gene>
<feature type="transmembrane region" description="Helical" evidence="1">
    <location>
        <begin position="12"/>
        <end position="35"/>
    </location>
</feature>
<keyword evidence="1" id="KW-0472">Membrane</keyword>
<proteinExistence type="predicted"/>
<keyword evidence="1" id="KW-1133">Transmembrane helix</keyword>
<keyword evidence="3" id="KW-1185">Reference proteome</keyword>
<accession>A0A0D2JTM9</accession>
<dbReference type="STRING" id="145388.A0A0D2JTM9"/>
<dbReference type="RefSeq" id="XP_013901282.1">
    <property type="nucleotide sequence ID" value="XM_014045828.1"/>
</dbReference>
<dbReference type="GeneID" id="25738568"/>
<keyword evidence="1" id="KW-0812">Transmembrane</keyword>
<feature type="transmembrane region" description="Helical" evidence="1">
    <location>
        <begin position="55"/>
        <end position="77"/>
    </location>
</feature>
<evidence type="ECO:0000256" key="1">
    <source>
        <dbReference type="SAM" id="Phobius"/>
    </source>
</evidence>